<keyword evidence="8 11" id="KW-0067">ATP-binding</keyword>
<dbReference type="InterPro" id="IPR027417">
    <property type="entry name" value="P-loop_NTPase"/>
</dbReference>
<dbReference type="GeneID" id="31879559"/>
<feature type="domain" description="Toprim" evidence="12">
    <location>
        <begin position="23"/>
        <end position="105"/>
    </location>
</feature>
<evidence type="ECO:0000256" key="5">
    <source>
        <dbReference type="ARBA" id="ARBA00022727"/>
    </source>
</evidence>
<keyword evidence="7 11" id="KW-0418">Kinase</keyword>
<dbReference type="PANTHER" id="PTHR10344">
    <property type="entry name" value="THYMIDYLATE KINASE"/>
    <property type="match status" value="1"/>
</dbReference>
<dbReference type="AlphaFoldDB" id="A0A0A7LDF9"/>
<sequence>MNDEERLAEIEAILEELKELSADHIILVEGIKDKKALRRLGINRHIFMIQAEAGPIKAAEYVSAHGKKAIILTDWDHKGGVIAHETERQLASLDSAYNTEIRAKLSHLCKKYIKDVESLDTLVERLSFGTSGIKSGYDTVTDGESLKAGAFLVIEGIDGAGKSTLCGILEERLTSEGYSVKVTQEPTHDEIGSVIRGGKIKGISQKAEALLFTADRAVHTQQIIEWVFEGLIVICDRYFASTVAYQSSGLNGEALDREWLISLNKQIMTTPDLTVLLDIDAKKSLSRIGDRDELSKYEQFEYLDNVRREYLRLADEFDFMVIDAEGSQAEIASKIIAELKEIFSRRRF</sequence>
<keyword evidence="6 11" id="KW-0547">Nucleotide-binding</keyword>
<keyword evidence="14" id="KW-1185">Reference proteome</keyword>
<dbReference type="InterPro" id="IPR018094">
    <property type="entry name" value="Thymidylate_kinase"/>
</dbReference>
<name>A0A0A7LDF9_9ARCH</name>
<evidence type="ECO:0000256" key="1">
    <source>
        <dbReference type="ARBA" id="ARBA00009776"/>
    </source>
</evidence>
<evidence type="ECO:0000256" key="11">
    <source>
        <dbReference type="HAMAP-Rule" id="MF_00165"/>
    </source>
</evidence>
<evidence type="ECO:0000256" key="2">
    <source>
        <dbReference type="ARBA" id="ARBA00012980"/>
    </source>
</evidence>
<dbReference type="EC" id="2.7.4.9" evidence="2 11"/>
<comment type="catalytic activity">
    <reaction evidence="10 11">
        <text>dTMP + ATP = dTDP + ADP</text>
        <dbReference type="Rhea" id="RHEA:13517"/>
        <dbReference type="ChEBI" id="CHEBI:30616"/>
        <dbReference type="ChEBI" id="CHEBI:58369"/>
        <dbReference type="ChEBI" id="CHEBI:63528"/>
        <dbReference type="ChEBI" id="CHEBI:456216"/>
        <dbReference type="EC" id="2.7.4.9"/>
    </reaction>
</comment>
<dbReference type="SUPFAM" id="SSF110455">
    <property type="entry name" value="Toprim domain"/>
    <property type="match status" value="1"/>
</dbReference>
<dbReference type="InterPro" id="IPR039430">
    <property type="entry name" value="Thymidylate_kin-like_dom"/>
</dbReference>
<dbReference type="STRING" id="1577791.Mpt1_c13380"/>
<dbReference type="Pfam" id="PF02223">
    <property type="entry name" value="Thymidylate_kin"/>
    <property type="match status" value="1"/>
</dbReference>
<dbReference type="RefSeq" id="WP_082007279.1">
    <property type="nucleotide sequence ID" value="NZ_CP010070.1"/>
</dbReference>
<dbReference type="InterPro" id="IPR018095">
    <property type="entry name" value="Thymidylate_kin_CS"/>
</dbReference>
<evidence type="ECO:0000256" key="10">
    <source>
        <dbReference type="ARBA" id="ARBA00048743"/>
    </source>
</evidence>
<reference evidence="13 14" key="1">
    <citation type="journal article" date="2014" name="Appl. Environ. Microbiol.">
        <title>Comparative Genome Analysis of 'Candidatus Methanoplasma termitum' Indicates a New Mode of Energy Metabolism in the Seventh Order of Methanogens.</title>
        <authorList>
            <person name="Lang K."/>
            <person name="Schuldes J."/>
            <person name="Klingl A."/>
            <person name="Poehlein A."/>
            <person name="Daniel R."/>
            <person name="Brune A."/>
        </authorList>
    </citation>
    <scope>NUCLEOTIDE SEQUENCE [LARGE SCALE GENOMIC DNA]</scope>
    <source>
        <strain evidence="14">Mpt1</strain>
    </source>
</reference>
<evidence type="ECO:0000313" key="14">
    <source>
        <dbReference type="Proteomes" id="UP000030787"/>
    </source>
</evidence>
<comment type="similarity">
    <text evidence="1 11">Belongs to the thymidylate kinase family.</text>
</comment>
<dbReference type="KEGG" id="mear:Mpt1_c13380"/>
<dbReference type="InterPro" id="IPR006171">
    <property type="entry name" value="TOPRIM_dom"/>
</dbReference>
<dbReference type="PROSITE" id="PS01331">
    <property type="entry name" value="THYMIDYLATE_KINASE"/>
    <property type="match status" value="1"/>
</dbReference>
<keyword evidence="5 11" id="KW-0545">Nucleotide biosynthesis</keyword>
<evidence type="ECO:0000259" key="12">
    <source>
        <dbReference type="PROSITE" id="PS50880"/>
    </source>
</evidence>
<gene>
    <name evidence="13" type="primary">tmk2</name>
    <name evidence="11" type="synonym">tmk</name>
    <name evidence="13" type="ORF">Mpt1_c13380</name>
</gene>
<dbReference type="HAMAP" id="MF_00165">
    <property type="entry name" value="Thymidylate_kinase"/>
    <property type="match status" value="1"/>
</dbReference>
<organism evidence="13 14">
    <name type="scientific">Candidatus Methanoplasma termitum</name>
    <dbReference type="NCBI Taxonomy" id="1577791"/>
    <lineage>
        <taxon>Archaea</taxon>
        <taxon>Methanobacteriati</taxon>
        <taxon>Thermoplasmatota</taxon>
        <taxon>Thermoplasmata</taxon>
        <taxon>Methanomassiliicoccales</taxon>
        <taxon>Methanomassiliicoccaceae</taxon>
        <taxon>Candidatus Methanoplasma</taxon>
    </lineage>
</organism>
<dbReference type="Proteomes" id="UP000030787">
    <property type="component" value="Chromosome"/>
</dbReference>
<evidence type="ECO:0000256" key="6">
    <source>
        <dbReference type="ARBA" id="ARBA00022741"/>
    </source>
</evidence>
<dbReference type="GO" id="GO:0006227">
    <property type="term" value="P:dUDP biosynthetic process"/>
    <property type="evidence" value="ECO:0007669"/>
    <property type="project" value="TreeGrafter"/>
</dbReference>
<dbReference type="PANTHER" id="PTHR10344:SF4">
    <property type="entry name" value="UMP-CMP KINASE 2, MITOCHONDRIAL"/>
    <property type="match status" value="1"/>
</dbReference>
<evidence type="ECO:0000256" key="8">
    <source>
        <dbReference type="ARBA" id="ARBA00022840"/>
    </source>
</evidence>
<evidence type="ECO:0000313" key="13">
    <source>
        <dbReference type="EMBL" id="AIZ57200.1"/>
    </source>
</evidence>
<dbReference type="SUPFAM" id="SSF52540">
    <property type="entry name" value="P-loop containing nucleoside triphosphate hydrolases"/>
    <property type="match status" value="1"/>
</dbReference>
<accession>A0A0A7LDF9</accession>
<evidence type="ECO:0000256" key="4">
    <source>
        <dbReference type="ARBA" id="ARBA00022679"/>
    </source>
</evidence>
<dbReference type="HOGENOM" id="CLU_795967_0_0_2"/>
<dbReference type="GO" id="GO:0006235">
    <property type="term" value="P:dTTP biosynthetic process"/>
    <property type="evidence" value="ECO:0007669"/>
    <property type="project" value="UniProtKB-UniRule"/>
</dbReference>
<dbReference type="NCBIfam" id="TIGR00041">
    <property type="entry name" value="DTMP_kinase"/>
    <property type="match status" value="1"/>
</dbReference>
<dbReference type="Gene3D" id="3.40.50.300">
    <property type="entry name" value="P-loop containing nucleotide triphosphate hydrolases"/>
    <property type="match status" value="1"/>
</dbReference>
<protein>
    <recommendedName>
        <fullName evidence="3 11">Probable thymidylate kinase</fullName>
        <ecNumber evidence="2 11">2.7.4.9</ecNumber>
    </recommendedName>
    <alternativeName>
        <fullName evidence="9 11">dTMP kinase</fullName>
    </alternativeName>
</protein>
<feature type="binding site" evidence="11">
    <location>
        <begin position="156"/>
        <end position="163"/>
    </location>
    <ligand>
        <name>ATP</name>
        <dbReference type="ChEBI" id="CHEBI:30616"/>
    </ligand>
</feature>
<keyword evidence="4 11" id="KW-0808">Transferase</keyword>
<dbReference type="OrthoDB" id="43083at2157"/>
<dbReference type="GO" id="GO:0006233">
    <property type="term" value="P:dTDP biosynthetic process"/>
    <property type="evidence" value="ECO:0007669"/>
    <property type="project" value="InterPro"/>
</dbReference>
<evidence type="ECO:0000256" key="9">
    <source>
        <dbReference type="ARBA" id="ARBA00029962"/>
    </source>
</evidence>
<dbReference type="CDD" id="cd01672">
    <property type="entry name" value="TMPK"/>
    <property type="match status" value="1"/>
</dbReference>
<dbReference type="GO" id="GO:0004798">
    <property type="term" value="F:dTMP kinase activity"/>
    <property type="evidence" value="ECO:0007669"/>
    <property type="project" value="UniProtKB-UniRule"/>
</dbReference>
<dbReference type="PROSITE" id="PS50880">
    <property type="entry name" value="TOPRIM"/>
    <property type="match status" value="1"/>
</dbReference>
<dbReference type="GO" id="GO:0005524">
    <property type="term" value="F:ATP binding"/>
    <property type="evidence" value="ECO:0007669"/>
    <property type="project" value="UniProtKB-UniRule"/>
</dbReference>
<evidence type="ECO:0000256" key="3">
    <source>
        <dbReference type="ARBA" id="ARBA00013355"/>
    </source>
</evidence>
<evidence type="ECO:0000256" key="7">
    <source>
        <dbReference type="ARBA" id="ARBA00022777"/>
    </source>
</evidence>
<dbReference type="GO" id="GO:0005737">
    <property type="term" value="C:cytoplasm"/>
    <property type="evidence" value="ECO:0007669"/>
    <property type="project" value="TreeGrafter"/>
</dbReference>
<dbReference type="EMBL" id="CP010070">
    <property type="protein sequence ID" value="AIZ57200.1"/>
    <property type="molecule type" value="Genomic_DNA"/>
</dbReference>
<dbReference type="Gene3D" id="3.40.1360.10">
    <property type="match status" value="1"/>
</dbReference>
<proteinExistence type="inferred from homology"/>